<sequence length="195" mass="19925">MNGLIVVTDRAQARHGLVRTIARAVEGGARRVLLREKDLPADARRALADELRAILAPAGGRLIVAGPDPLGGDAVHLAAAGPYPPPVLPLVGRSCHDEAELARLTTEDYVTVSPIFRTRSKPGYDAELGLTGLARLLGRTAARVVALGGIETAAAARACVDTGAAGVAVMGAVMRAPDPAALVATLIGAVAEPAR</sequence>
<evidence type="ECO:0000259" key="4">
    <source>
        <dbReference type="Pfam" id="PF02581"/>
    </source>
</evidence>
<keyword evidence="3" id="KW-0784">Thiamine biosynthesis</keyword>
<dbReference type="GO" id="GO:0004789">
    <property type="term" value="F:thiamine-phosphate diphosphorylase activity"/>
    <property type="evidence" value="ECO:0007669"/>
    <property type="project" value="TreeGrafter"/>
</dbReference>
<dbReference type="InterPro" id="IPR013785">
    <property type="entry name" value="Aldolase_TIM"/>
</dbReference>
<name>A0AAE4CCQ8_9ACTN</name>
<dbReference type="PANTHER" id="PTHR20857:SF15">
    <property type="entry name" value="THIAMINE-PHOSPHATE SYNTHASE"/>
    <property type="match status" value="1"/>
</dbReference>
<comment type="pathway">
    <text evidence="2">Cofactor biosynthesis; thiamine diphosphate biosynthesis.</text>
</comment>
<dbReference type="GO" id="GO:0005737">
    <property type="term" value="C:cytoplasm"/>
    <property type="evidence" value="ECO:0007669"/>
    <property type="project" value="TreeGrafter"/>
</dbReference>
<protein>
    <submittedName>
        <fullName evidence="5">Thiamine-phosphate diphosphorylase</fullName>
    </submittedName>
</protein>
<feature type="domain" description="Thiamine phosphate synthase/TenI" evidence="4">
    <location>
        <begin position="4"/>
        <end position="173"/>
    </location>
</feature>
<dbReference type="EMBL" id="JAVDYB010000001">
    <property type="protein sequence ID" value="MDR7279433.1"/>
    <property type="molecule type" value="Genomic_DNA"/>
</dbReference>
<dbReference type="RefSeq" id="WP_310372992.1">
    <property type="nucleotide sequence ID" value="NZ_JAVDYB010000001.1"/>
</dbReference>
<accession>A0AAE4CCQ8</accession>
<evidence type="ECO:0000256" key="1">
    <source>
        <dbReference type="ARBA" id="ARBA00003814"/>
    </source>
</evidence>
<dbReference type="InterPro" id="IPR036206">
    <property type="entry name" value="ThiamineP_synth_sf"/>
</dbReference>
<proteinExistence type="predicted"/>
<evidence type="ECO:0000256" key="2">
    <source>
        <dbReference type="ARBA" id="ARBA00004948"/>
    </source>
</evidence>
<comment type="function">
    <text evidence="1">Condenses 4-methyl-5-(beta-hydroxyethyl)thiazole monophosphate (THZ-P) and 2-methyl-4-amino-5-hydroxymethyl pyrimidine pyrophosphate (HMP-PP) to form thiamine monophosphate (TMP).</text>
</comment>
<dbReference type="CDD" id="cd00564">
    <property type="entry name" value="TMP_TenI"/>
    <property type="match status" value="1"/>
</dbReference>
<organism evidence="5 6">
    <name type="scientific">Catenuloplanes atrovinosus</name>
    <dbReference type="NCBI Taxonomy" id="137266"/>
    <lineage>
        <taxon>Bacteria</taxon>
        <taxon>Bacillati</taxon>
        <taxon>Actinomycetota</taxon>
        <taxon>Actinomycetes</taxon>
        <taxon>Micromonosporales</taxon>
        <taxon>Micromonosporaceae</taxon>
        <taxon>Catenuloplanes</taxon>
    </lineage>
</organism>
<dbReference type="Proteomes" id="UP001183643">
    <property type="component" value="Unassembled WGS sequence"/>
</dbReference>
<dbReference type="Gene3D" id="3.20.20.70">
    <property type="entry name" value="Aldolase class I"/>
    <property type="match status" value="1"/>
</dbReference>
<evidence type="ECO:0000313" key="5">
    <source>
        <dbReference type="EMBL" id="MDR7279433.1"/>
    </source>
</evidence>
<dbReference type="InterPro" id="IPR022998">
    <property type="entry name" value="ThiamineP_synth_TenI"/>
</dbReference>
<evidence type="ECO:0000313" key="6">
    <source>
        <dbReference type="Proteomes" id="UP001183643"/>
    </source>
</evidence>
<keyword evidence="6" id="KW-1185">Reference proteome</keyword>
<dbReference type="AlphaFoldDB" id="A0AAE4CCQ8"/>
<dbReference type="Pfam" id="PF02581">
    <property type="entry name" value="TMP-TENI"/>
    <property type="match status" value="1"/>
</dbReference>
<comment type="caution">
    <text evidence="5">The sequence shown here is derived from an EMBL/GenBank/DDBJ whole genome shotgun (WGS) entry which is preliminary data.</text>
</comment>
<gene>
    <name evidence="5" type="ORF">J2S41_006211</name>
</gene>
<reference evidence="5" key="1">
    <citation type="submission" date="2023-07" db="EMBL/GenBank/DDBJ databases">
        <title>Sequencing the genomes of 1000 actinobacteria strains.</title>
        <authorList>
            <person name="Klenk H.-P."/>
        </authorList>
    </citation>
    <scope>NUCLEOTIDE SEQUENCE</scope>
    <source>
        <strain evidence="5">DSM 44707</strain>
    </source>
</reference>
<dbReference type="SUPFAM" id="SSF51391">
    <property type="entry name" value="Thiamin phosphate synthase"/>
    <property type="match status" value="1"/>
</dbReference>
<evidence type="ECO:0000256" key="3">
    <source>
        <dbReference type="ARBA" id="ARBA00022977"/>
    </source>
</evidence>
<dbReference type="PANTHER" id="PTHR20857">
    <property type="entry name" value="THIAMINE-PHOSPHATE PYROPHOSPHORYLASE"/>
    <property type="match status" value="1"/>
</dbReference>
<dbReference type="GO" id="GO:0009228">
    <property type="term" value="P:thiamine biosynthetic process"/>
    <property type="evidence" value="ECO:0007669"/>
    <property type="project" value="UniProtKB-KW"/>
</dbReference>